<comment type="caution">
    <text evidence="2">The sequence shown here is derived from an EMBL/GenBank/DDBJ whole genome shotgun (WGS) entry which is preliminary data.</text>
</comment>
<reference evidence="2 3" key="1">
    <citation type="journal article" date="2021" name="Int. J. Syst. Evol. Microbiol.">
        <title>Reticulibacter mediterranei gen. nov., sp. nov., within the new family Reticulibacteraceae fam. nov., and Ktedonospora formicarum gen. nov., sp. nov., Ktedonobacter robiniae sp. nov., Dictyobacter formicarum sp. nov. and Dictyobacter arantiisoli sp. nov., belonging to the class Ktedonobacteria.</title>
        <authorList>
            <person name="Yabe S."/>
            <person name="Zheng Y."/>
            <person name="Wang C.M."/>
            <person name="Sakai Y."/>
            <person name="Abe K."/>
            <person name="Yokota A."/>
            <person name="Donadio S."/>
            <person name="Cavaletti L."/>
            <person name="Monciardini P."/>
        </authorList>
    </citation>
    <scope>NUCLEOTIDE SEQUENCE [LARGE SCALE GENOMIC DNA]</scope>
    <source>
        <strain evidence="2 3">SOSP1-30</strain>
    </source>
</reference>
<evidence type="ECO:0000256" key="1">
    <source>
        <dbReference type="SAM" id="MobiDB-lite"/>
    </source>
</evidence>
<evidence type="ECO:0000313" key="3">
    <source>
        <dbReference type="Proteomes" id="UP000654345"/>
    </source>
</evidence>
<organism evidence="2 3">
    <name type="scientific">Ktedonobacter robiniae</name>
    <dbReference type="NCBI Taxonomy" id="2778365"/>
    <lineage>
        <taxon>Bacteria</taxon>
        <taxon>Bacillati</taxon>
        <taxon>Chloroflexota</taxon>
        <taxon>Ktedonobacteria</taxon>
        <taxon>Ktedonobacterales</taxon>
        <taxon>Ktedonobacteraceae</taxon>
        <taxon>Ktedonobacter</taxon>
    </lineage>
</organism>
<sequence>MSYSCVGFARCYGVNDWNGPNHGAYTEMDVVQLHAGSLIMNNTLWVTTSDLSQWAEGGYKVHSTMLYEFWYWAYSAGDTDYHEYDSGGLHTGTYGDFGHPAAVYVWWEDSSHWNVAIYGNATSWLPNGFPLSMNATVIQIGQEIGGSGVSSDGAANFNYNQYISPSNGSYNYQFQDGQIGEFVTQNTSPPYSDWNTRPSGSTSGGSWWACTC</sequence>
<dbReference type="EMBL" id="BNJG01000002">
    <property type="protein sequence ID" value="GHO56138.1"/>
    <property type="molecule type" value="Genomic_DNA"/>
</dbReference>
<evidence type="ECO:0000313" key="2">
    <source>
        <dbReference type="EMBL" id="GHO56138.1"/>
    </source>
</evidence>
<name>A0ABQ3UTW8_9CHLR</name>
<dbReference type="Proteomes" id="UP000654345">
    <property type="component" value="Unassembled WGS sequence"/>
</dbReference>
<feature type="region of interest" description="Disordered" evidence="1">
    <location>
        <begin position="185"/>
        <end position="206"/>
    </location>
</feature>
<proteinExistence type="predicted"/>
<keyword evidence="3" id="KW-1185">Reference proteome</keyword>
<accession>A0ABQ3UTW8</accession>
<gene>
    <name evidence="2" type="ORF">KSB_46130</name>
</gene>
<feature type="compositionally biased region" description="Polar residues" evidence="1">
    <location>
        <begin position="185"/>
        <end position="205"/>
    </location>
</feature>
<protein>
    <submittedName>
        <fullName evidence="2">Uncharacterized protein</fullName>
    </submittedName>
</protein>